<evidence type="ECO:0000256" key="1">
    <source>
        <dbReference type="SAM" id="MobiDB-lite"/>
    </source>
</evidence>
<dbReference type="AlphaFoldDB" id="U4UHN2"/>
<feature type="region of interest" description="Disordered" evidence="1">
    <location>
        <begin position="344"/>
        <end position="450"/>
    </location>
</feature>
<evidence type="ECO:0000313" key="3">
    <source>
        <dbReference type="Proteomes" id="UP000030742"/>
    </source>
</evidence>
<dbReference type="OrthoDB" id="9989103at2759"/>
<accession>U4UHN2</accession>
<sequence length="450" mass="48694">MYSQLLVAQAGQTIFELKKISSGETTTVELLLNSENIVPKILPVTQDGCLKNFQSLNKFDLEKTGDILGENVCLEPLPGMEWDEESNKKFSEIYSEGSLFQVELLGEDCVRLYQNGADIRIGLGGSKINVNQSSELPLINDSIIVYNTGSGNLETTSPIDCSNQDDPSITVESIESAEISSIQSCSPHLSVYDSSNLEISTSNLTNDKAELAPEINTSLQGIEKLNNTNEQVLENIEGCVAAKMPDSSQKITDLLTEVGSISQNIDVSANCSTNLSFDSAKTSEVAKQSSVLEKSDDPASENNSVPQINETVDDMSKTDEIAQLHEAGQKNEKAKTNLVKNLPEVAVTSPSTSQEQSTCSVKESTTEEKTTKSRPTSRDRFPISHDDKIIPACASRPQSPLSSDEEPGAELPTSRPASSQGFRVSHDEKILPAVLSRPQTPLLDCDSAEN</sequence>
<feature type="compositionally biased region" description="Basic and acidic residues" evidence="1">
    <location>
        <begin position="364"/>
        <end position="389"/>
    </location>
</feature>
<proteinExistence type="predicted"/>
<feature type="region of interest" description="Disordered" evidence="1">
    <location>
        <begin position="288"/>
        <end position="308"/>
    </location>
</feature>
<dbReference type="Proteomes" id="UP000030742">
    <property type="component" value="Unassembled WGS sequence"/>
</dbReference>
<gene>
    <name evidence="2" type="ORF">D910_10793</name>
</gene>
<name>U4UHN2_DENPD</name>
<reference evidence="2 3" key="1">
    <citation type="journal article" date="2013" name="Genome Biol.">
        <title>Draft genome of the mountain pine beetle, Dendroctonus ponderosae Hopkins, a major forest pest.</title>
        <authorList>
            <person name="Keeling C.I."/>
            <person name="Yuen M.M."/>
            <person name="Liao N.Y."/>
            <person name="Docking T.R."/>
            <person name="Chan S.K."/>
            <person name="Taylor G.A."/>
            <person name="Palmquist D.L."/>
            <person name="Jackman S.D."/>
            <person name="Nguyen A."/>
            <person name="Li M."/>
            <person name="Henderson H."/>
            <person name="Janes J.K."/>
            <person name="Zhao Y."/>
            <person name="Pandoh P."/>
            <person name="Moore R."/>
            <person name="Sperling F.A."/>
            <person name="Huber D.P."/>
            <person name="Birol I."/>
            <person name="Jones S.J."/>
            <person name="Bohlmann J."/>
        </authorList>
    </citation>
    <scope>NUCLEOTIDE SEQUENCE</scope>
</reference>
<protein>
    <submittedName>
        <fullName evidence="2">Uncharacterized protein</fullName>
    </submittedName>
</protein>
<evidence type="ECO:0000313" key="2">
    <source>
        <dbReference type="EMBL" id="ERL93504.1"/>
    </source>
</evidence>
<organism evidence="2 3">
    <name type="scientific">Dendroctonus ponderosae</name>
    <name type="common">Mountain pine beetle</name>
    <dbReference type="NCBI Taxonomy" id="77166"/>
    <lineage>
        <taxon>Eukaryota</taxon>
        <taxon>Metazoa</taxon>
        <taxon>Ecdysozoa</taxon>
        <taxon>Arthropoda</taxon>
        <taxon>Hexapoda</taxon>
        <taxon>Insecta</taxon>
        <taxon>Pterygota</taxon>
        <taxon>Neoptera</taxon>
        <taxon>Endopterygota</taxon>
        <taxon>Coleoptera</taxon>
        <taxon>Polyphaga</taxon>
        <taxon>Cucujiformia</taxon>
        <taxon>Curculionidae</taxon>
        <taxon>Scolytinae</taxon>
        <taxon>Dendroctonus</taxon>
    </lineage>
</organism>
<dbReference type="STRING" id="77166.U4UHN2"/>
<dbReference type="EMBL" id="KB632358">
    <property type="protein sequence ID" value="ERL93504.1"/>
    <property type="molecule type" value="Genomic_DNA"/>
</dbReference>